<sequence>MSNTRWLELQASREIVTLKLESIINFRLEVYIHDELANFVSTVRAAVAAGRRIDGSLNTLGVSNLWSRDRI</sequence>
<protein>
    <submittedName>
        <fullName evidence="1">Uncharacterized protein</fullName>
    </submittedName>
</protein>
<accession>A0A5C5XA17</accession>
<gene>
    <name evidence="1" type="ORF">Pan54_05210</name>
</gene>
<comment type="caution">
    <text evidence="1">The sequence shown here is derived from an EMBL/GenBank/DDBJ whole genome shotgun (WGS) entry which is preliminary data.</text>
</comment>
<proteinExistence type="predicted"/>
<evidence type="ECO:0000313" key="2">
    <source>
        <dbReference type="Proteomes" id="UP000316095"/>
    </source>
</evidence>
<dbReference type="Proteomes" id="UP000316095">
    <property type="component" value="Unassembled WGS sequence"/>
</dbReference>
<name>A0A5C5XA17_9PLAN</name>
<organism evidence="1 2">
    <name type="scientific">Rubinisphaera italica</name>
    <dbReference type="NCBI Taxonomy" id="2527969"/>
    <lineage>
        <taxon>Bacteria</taxon>
        <taxon>Pseudomonadati</taxon>
        <taxon>Planctomycetota</taxon>
        <taxon>Planctomycetia</taxon>
        <taxon>Planctomycetales</taxon>
        <taxon>Planctomycetaceae</taxon>
        <taxon>Rubinisphaera</taxon>
    </lineage>
</organism>
<evidence type="ECO:0000313" key="1">
    <source>
        <dbReference type="EMBL" id="TWT59810.1"/>
    </source>
</evidence>
<dbReference type="AlphaFoldDB" id="A0A5C5XA17"/>
<reference evidence="1 2" key="1">
    <citation type="submission" date="2019-02" db="EMBL/GenBank/DDBJ databases">
        <title>Deep-cultivation of Planctomycetes and their phenomic and genomic characterization uncovers novel biology.</title>
        <authorList>
            <person name="Wiegand S."/>
            <person name="Jogler M."/>
            <person name="Boedeker C."/>
            <person name="Pinto D."/>
            <person name="Vollmers J."/>
            <person name="Rivas-Marin E."/>
            <person name="Kohn T."/>
            <person name="Peeters S.H."/>
            <person name="Heuer A."/>
            <person name="Rast P."/>
            <person name="Oberbeckmann S."/>
            <person name="Bunk B."/>
            <person name="Jeske O."/>
            <person name="Meyerdierks A."/>
            <person name="Storesund J.E."/>
            <person name="Kallscheuer N."/>
            <person name="Luecker S."/>
            <person name="Lage O.M."/>
            <person name="Pohl T."/>
            <person name="Merkel B.J."/>
            <person name="Hornburger P."/>
            <person name="Mueller R.-W."/>
            <person name="Bruemmer F."/>
            <person name="Labrenz M."/>
            <person name="Spormann A.M."/>
            <person name="Op Den Camp H."/>
            <person name="Overmann J."/>
            <person name="Amann R."/>
            <person name="Jetten M.S.M."/>
            <person name="Mascher T."/>
            <person name="Medema M.H."/>
            <person name="Devos D.P."/>
            <person name="Kaster A.-K."/>
            <person name="Ovreas L."/>
            <person name="Rohde M."/>
            <person name="Galperin M.Y."/>
            <person name="Jogler C."/>
        </authorList>
    </citation>
    <scope>NUCLEOTIDE SEQUENCE [LARGE SCALE GENOMIC DNA]</scope>
    <source>
        <strain evidence="1 2">Pan54</strain>
    </source>
</reference>
<dbReference type="EMBL" id="SJPG01000001">
    <property type="protein sequence ID" value="TWT59810.1"/>
    <property type="molecule type" value="Genomic_DNA"/>
</dbReference>
<keyword evidence="2" id="KW-1185">Reference proteome</keyword>